<proteinExistence type="predicted"/>
<keyword evidence="2 4" id="KW-1133">Transmembrane helix</keyword>
<keyword evidence="7" id="KW-1185">Reference proteome</keyword>
<dbReference type="SUPFAM" id="SSF103473">
    <property type="entry name" value="MFS general substrate transporter"/>
    <property type="match status" value="1"/>
</dbReference>
<evidence type="ECO:0000256" key="1">
    <source>
        <dbReference type="ARBA" id="ARBA00022692"/>
    </source>
</evidence>
<dbReference type="InterPro" id="IPR020846">
    <property type="entry name" value="MFS_dom"/>
</dbReference>
<dbReference type="AlphaFoldDB" id="A0A8B2NPX2"/>
<feature type="transmembrane region" description="Helical" evidence="4">
    <location>
        <begin position="144"/>
        <end position="165"/>
    </location>
</feature>
<feature type="transmembrane region" description="Helical" evidence="4">
    <location>
        <begin position="85"/>
        <end position="104"/>
    </location>
</feature>
<feature type="transmembrane region" description="Helical" evidence="4">
    <location>
        <begin position="374"/>
        <end position="398"/>
    </location>
</feature>
<feature type="transmembrane region" description="Helical" evidence="4">
    <location>
        <begin position="52"/>
        <end position="73"/>
    </location>
</feature>
<protein>
    <submittedName>
        <fullName evidence="6">MFS transporter</fullName>
    </submittedName>
</protein>
<dbReference type="PANTHER" id="PTHR11360:SF308">
    <property type="entry name" value="BLL3089 PROTEIN"/>
    <property type="match status" value="1"/>
</dbReference>
<feature type="transmembrane region" description="Helical" evidence="4">
    <location>
        <begin position="110"/>
        <end position="132"/>
    </location>
</feature>
<dbReference type="Pfam" id="PF07690">
    <property type="entry name" value="MFS_1"/>
    <property type="match status" value="1"/>
</dbReference>
<dbReference type="InterPro" id="IPR011701">
    <property type="entry name" value="MFS"/>
</dbReference>
<sequence length="407" mass="41957">MTTTAPAPDALWRSRHRVICALGVTQILSWGTTYYLLAVLAKPIAAATGWGYGWVIGGLSLGLLASGLVSIRVGRLIDDRGGRPVLAASSVLIAVGLAALAMAPSLPVYMLAWLVLGTGMGAGLYDAAFSTLGRLYGARGRSAITSLTLWGGFASSVCWPLSAFLVDSVGWRGACLIYAAVQIAVCLPLHLFAIPAEAPRERFVPADEPASPRPRAAPARTRLVVLLSAIITTMGIVAVTWSVHLIAFLEAQGITVAAAVTLGALVGPAQVGARVIEMLGRGRHHPIWTATAAVLLVATGITLLWVVFPIPALALVAYGAGSGIFSIARGTLPLALFGPDGYARLMGRLATPTLIAQAIAPSATALLLETAGASVTLGALVTLATLNILAVMLLWVLARPRSAGATT</sequence>
<evidence type="ECO:0000256" key="4">
    <source>
        <dbReference type="SAM" id="Phobius"/>
    </source>
</evidence>
<dbReference type="RefSeq" id="WP_111345170.1">
    <property type="nucleotide sequence ID" value="NZ_QHHQ01000002.1"/>
</dbReference>
<name>A0A8B2NPX2_9HYPH</name>
<accession>A0A8B2NPX2</accession>
<dbReference type="PROSITE" id="PS50850">
    <property type="entry name" value="MFS"/>
    <property type="match status" value="1"/>
</dbReference>
<feature type="domain" description="Major facilitator superfamily (MFS) profile" evidence="5">
    <location>
        <begin position="18"/>
        <end position="402"/>
    </location>
</feature>
<dbReference type="GO" id="GO:0022857">
    <property type="term" value="F:transmembrane transporter activity"/>
    <property type="evidence" value="ECO:0007669"/>
    <property type="project" value="InterPro"/>
</dbReference>
<dbReference type="InterPro" id="IPR050327">
    <property type="entry name" value="Proton-linked_MCT"/>
</dbReference>
<evidence type="ECO:0000313" key="6">
    <source>
        <dbReference type="EMBL" id="RAI01936.1"/>
    </source>
</evidence>
<dbReference type="Gene3D" id="1.20.1250.20">
    <property type="entry name" value="MFS general substrate transporter like domains"/>
    <property type="match status" value="1"/>
</dbReference>
<organism evidence="6 7">
    <name type="scientific">Acuticoccus sediminis</name>
    <dbReference type="NCBI Taxonomy" id="2184697"/>
    <lineage>
        <taxon>Bacteria</taxon>
        <taxon>Pseudomonadati</taxon>
        <taxon>Pseudomonadota</taxon>
        <taxon>Alphaproteobacteria</taxon>
        <taxon>Hyphomicrobiales</taxon>
        <taxon>Amorphaceae</taxon>
        <taxon>Acuticoccus</taxon>
    </lineage>
</organism>
<dbReference type="InterPro" id="IPR036259">
    <property type="entry name" value="MFS_trans_sf"/>
</dbReference>
<gene>
    <name evidence="6" type="ORF">DLJ53_11130</name>
</gene>
<comment type="caution">
    <text evidence="6">The sequence shown here is derived from an EMBL/GenBank/DDBJ whole genome shotgun (WGS) entry which is preliminary data.</text>
</comment>
<feature type="transmembrane region" description="Helical" evidence="4">
    <location>
        <begin position="314"/>
        <end position="337"/>
    </location>
</feature>
<feature type="transmembrane region" description="Helical" evidence="4">
    <location>
        <begin position="287"/>
        <end position="308"/>
    </location>
</feature>
<evidence type="ECO:0000256" key="3">
    <source>
        <dbReference type="ARBA" id="ARBA00023136"/>
    </source>
</evidence>
<feature type="transmembrane region" description="Helical" evidence="4">
    <location>
        <begin position="171"/>
        <end position="193"/>
    </location>
</feature>
<keyword evidence="3 4" id="KW-0472">Membrane</keyword>
<reference evidence="6 7" key="1">
    <citation type="submission" date="2018-05" db="EMBL/GenBank/DDBJ databases">
        <title>Acuticoccus sediminis sp. nov., isolated from deep-sea sediment of Indian Ocean.</title>
        <authorList>
            <person name="Liu X."/>
            <person name="Lai Q."/>
            <person name="Du Y."/>
            <person name="Sun F."/>
            <person name="Zhang X."/>
            <person name="Wang S."/>
            <person name="Shao Z."/>
        </authorList>
    </citation>
    <scope>NUCLEOTIDE SEQUENCE [LARGE SCALE GENOMIC DNA]</scope>
    <source>
        <strain evidence="6 7">PTG4-2</strain>
    </source>
</reference>
<evidence type="ECO:0000259" key="5">
    <source>
        <dbReference type="PROSITE" id="PS50850"/>
    </source>
</evidence>
<feature type="transmembrane region" description="Helical" evidence="4">
    <location>
        <begin position="223"/>
        <end position="248"/>
    </location>
</feature>
<keyword evidence="1 4" id="KW-0812">Transmembrane</keyword>
<evidence type="ECO:0000313" key="7">
    <source>
        <dbReference type="Proteomes" id="UP000249590"/>
    </source>
</evidence>
<dbReference type="OrthoDB" id="7200137at2"/>
<feature type="transmembrane region" description="Helical" evidence="4">
    <location>
        <begin position="18"/>
        <end position="40"/>
    </location>
</feature>
<dbReference type="PANTHER" id="PTHR11360">
    <property type="entry name" value="MONOCARBOXYLATE TRANSPORTER"/>
    <property type="match status" value="1"/>
</dbReference>
<dbReference type="EMBL" id="QHHQ01000002">
    <property type="protein sequence ID" value="RAI01936.1"/>
    <property type="molecule type" value="Genomic_DNA"/>
</dbReference>
<dbReference type="Proteomes" id="UP000249590">
    <property type="component" value="Unassembled WGS sequence"/>
</dbReference>
<evidence type="ECO:0000256" key="2">
    <source>
        <dbReference type="ARBA" id="ARBA00022989"/>
    </source>
</evidence>